<dbReference type="InterPro" id="IPR036388">
    <property type="entry name" value="WH-like_DNA-bd_sf"/>
</dbReference>
<keyword evidence="6" id="KW-1185">Reference proteome</keyword>
<dbReference type="GO" id="GO:0003677">
    <property type="term" value="F:DNA binding"/>
    <property type="evidence" value="ECO:0007669"/>
    <property type="project" value="UniProtKB-KW"/>
</dbReference>
<evidence type="ECO:0000256" key="1">
    <source>
        <dbReference type="ARBA" id="ARBA00023015"/>
    </source>
</evidence>
<evidence type="ECO:0000313" key="6">
    <source>
        <dbReference type="Proteomes" id="UP000294513"/>
    </source>
</evidence>
<organism evidence="5 6">
    <name type="scientific">Actinomadura rubrisoli</name>
    <dbReference type="NCBI Taxonomy" id="2530368"/>
    <lineage>
        <taxon>Bacteria</taxon>
        <taxon>Bacillati</taxon>
        <taxon>Actinomycetota</taxon>
        <taxon>Actinomycetes</taxon>
        <taxon>Streptosporangiales</taxon>
        <taxon>Thermomonosporaceae</taxon>
        <taxon>Actinomadura</taxon>
    </lineage>
</organism>
<dbReference type="CDD" id="cd06170">
    <property type="entry name" value="LuxR_C_like"/>
    <property type="match status" value="1"/>
</dbReference>
<dbReference type="PRINTS" id="PR00038">
    <property type="entry name" value="HTHLUXR"/>
</dbReference>
<dbReference type="InterPro" id="IPR000792">
    <property type="entry name" value="Tscrpt_reg_LuxR_C"/>
</dbReference>
<dbReference type="SUPFAM" id="SSF46894">
    <property type="entry name" value="C-terminal effector domain of the bipartite response regulators"/>
    <property type="match status" value="1"/>
</dbReference>
<reference evidence="5 6" key="1">
    <citation type="submission" date="2019-03" db="EMBL/GenBank/DDBJ databases">
        <title>Draft genome sequences of novel Actinobacteria.</title>
        <authorList>
            <person name="Sahin N."/>
            <person name="Ay H."/>
            <person name="Saygin H."/>
        </authorList>
    </citation>
    <scope>NUCLEOTIDE SEQUENCE [LARGE SCALE GENOMIC DNA]</scope>
    <source>
        <strain evidence="5 6">H3C3</strain>
    </source>
</reference>
<gene>
    <name evidence="5" type="ORF">E1298_23670</name>
</gene>
<evidence type="ECO:0000256" key="2">
    <source>
        <dbReference type="ARBA" id="ARBA00023125"/>
    </source>
</evidence>
<proteinExistence type="predicted"/>
<dbReference type="PROSITE" id="PS50043">
    <property type="entry name" value="HTH_LUXR_2"/>
    <property type="match status" value="1"/>
</dbReference>
<evidence type="ECO:0000256" key="3">
    <source>
        <dbReference type="ARBA" id="ARBA00023163"/>
    </source>
</evidence>
<feature type="domain" description="HTH luxR-type" evidence="4">
    <location>
        <begin position="10"/>
        <end position="75"/>
    </location>
</feature>
<dbReference type="SMART" id="SM00421">
    <property type="entry name" value="HTH_LUXR"/>
    <property type="match status" value="1"/>
</dbReference>
<keyword evidence="2" id="KW-0238">DNA-binding</keyword>
<comment type="caution">
    <text evidence="5">The sequence shown here is derived from an EMBL/GenBank/DDBJ whole genome shotgun (WGS) entry which is preliminary data.</text>
</comment>
<dbReference type="EMBL" id="SMKU01000133">
    <property type="protein sequence ID" value="TDD81751.1"/>
    <property type="molecule type" value="Genomic_DNA"/>
</dbReference>
<dbReference type="GO" id="GO:0006355">
    <property type="term" value="P:regulation of DNA-templated transcription"/>
    <property type="evidence" value="ECO:0007669"/>
    <property type="project" value="InterPro"/>
</dbReference>
<evidence type="ECO:0000259" key="4">
    <source>
        <dbReference type="PROSITE" id="PS50043"/>
    </source>
</evidence>
<protein>
    <submittedName>
        <fullName evidence="5">Response regulator transcription factor</fullName>
    </submittedName>
</protein>
<keyword evidence="3" id="KW-0804">Transcription</keyword>
<dbReference type="PANTHER" id="PTHR44688">
    <property type="entry name" value="DNA-BINDING TRANSCRIPTIONAL ACTIVATOR DEVR_DOSR"/>
    <property type="match status" value="1"/>
</dbReference>
<dbReference type="OrthoDB" id="3630021at2"/>
<dbReference type="Gene3D" id="1.10.10.10">
    <property type="entry name" value="Winged helix-like DNA-binding domain superfamily/Winged helix DNA-binding domain"/>
    <property type="match status" value="1"/>
</dbReference>
<keyword evidence="1" id="KW-0805">Transcription regulation</keyword>
<sequence length="98" mass="10526">MATTMYALPLEDYGRPLTSRENQVLVLVAEALSNRRIARTLGISEKTVKNHLGSIYAKLGVGCRMEAALIALRSGAPAIAEPEVPGAPVRDAGPRTRR</sequence>
<dbReference type="PANTHER" id="PTHR44688:SF25">
    <property type="entry name" value="HTH LUXR-TYPE DOMAIN-CONTAINING PROTEIN"/>
    <property type="match status" value="1"/>
</dbReference>
<dbReference type="RefSeq" id="WP_131896806.1">
    <property type="nucleotide sequence ID" value="NZ_SMKU01000133.1"/>
</dbReference>
<dbReference type="InterPro" id="IPR016032">
    <property type="entry name" value="Sig_transdc_resp-reg_C-effctor"/>
</dbReference>
<dbReference type="AlphaFoldDB" id="A0A4R5B772"/>
<accession>A0A4R5B772</accession>
<dbReference type="Proteomes" id="UP000294513">
    <property type="component" value="Unassembled WGS sequence"/>
</dbReference>
<name>A0A4R5B772_9ACTN</name>
<dbReference type="Pfam" id="PF00196">
    <property type="entry name" value="GerE"/>
    <property type="match status" value="1"/>
</dbReference>
<evidence type="ECO:0000313" key="5">
    <source>
        <dbReference type="EMBL" id="TDD81751.1"/>
    </source>
</evidence>